<organism evidence="3 4">
    <name type="scientific">Hoyosella rhizosphaerae</name>
    <dbReference type="NCBI Taxonomy" id="1755582"/>
    <lineage>
        <taxon>Bacteria</taxon>
        <taxon>Bacillati</taxon>
        <taxon>Actinomycetota</taxon>
        <taxon>Actinomycetes</taxon>
        <taxon>Mycobacteriales</taxon>
        <taxon>Hoyosellaceae</taxon>
        <taxon>Hoyosella</taxon>
    </lineage>
</organism>
<evidence type="ECO:0000259" key="2">
    <source>
        <dbReference type="Pfam" id="PF13700"/>
    </source>
</evidence>
<comment type="caution">
    <text evidence="3">The sequence shown here is derived from an EMBL/GenBank/DDBJ whole genome shotgun (WGS) entry which is preliminary data.</text>
</comment>
<dbReference type="Pfam" id="PF13700">
    <property type="entry name" value="DUF4158"/>
    <property type="match status" value="1"/>
</dbReference>
<dbReference type="Proteomes" id="UP000641514">
    <property type="component" value="Unassembled WGS sequence"/>
</dbReference>
<feature type="region of interest" description="Disordered" evidence="1">
    <location>
        <begin position="1"/>
        <end position="23"/>
    </location>
</feature>
<dbReference type="EMBL" id="BMJH01000001">
    <property type="protein sequence ID" value="GGC55687.1"/>
    <property type="molecule type" value="Genomic_DNA"/>
</dbReference>
<evidence type="ECO:0000256" key="1">
    <source>
        <dbReference type="SAM" id="MobiDB-lite"/>
    </source>
</evidence>
<reference evidence="3" key="1">
    <citation type="journal article" date="2014" name="Int. J. Syst. Evol. Microbiol.">
        <title>Complete genome sequence of Corynebacterium casei LMG S-19264T (=DSM 44701T), isolated from a smear-ripened cheese.</title>
        <authorList>
            <consortium name="US DOE Joint Genome Institute (JGI-PGF)"/>
            <person name="Walter F."/>
            <person name="Albersmeier A."/>
            <person name="Kalinowski J."/>
            <person name="Ruckert C."/>
        </authorList>
    </citation>
    <scope>NUCLEOTIDE SEQUENCE</scope>
    <source>
        <strain evidence="3">CGMCC 1.15478</strain>
    </source>
</reference>
<dbReference type="AlphaFoldDB" id="A0A916X9T9"/>
<gene>
    <name evidence="3" type="ORF">GCM10011410_05100</name>
</gene>
<dbReference type="InterPro" id="IPR025296">
    <property type="entry name" value="DUF4158"/>
</dbReference>
<feature type="domain" description="DUF4158" evidence="2">
    <location>
        <begin position="78"/>
        <end position="149"/>
    </location>
</feature>
<evidence type="ECO:0000313" key="3">
    <source>
        <dbReference type="EMBL" id="GGC55687.1"/>
    </source>
</evidence>
<keyword evidence="4" id="KW-1185">Reference proteome</keyword>
<evidence type="ECO:0000313" key="4">
    <source>
        <dbReference type="Proteomes" id="UP000641514"/>
    </source>
</evidence>
<reference evidence="3" key="2">
    <citation type="submission" date="2020-09" db="EMBL/GenBank/DDBJ databases">
        <authorList>
            <person name="Sun Q."/>
            <person name="Zhou Y."/>
        </authorList>
    </citation>
    <scope>NUCLEOTIDE SEQUENCE</scope>
    <source>
        <strain evidence="3">CGMCC 1.15478</strain>
    </source>
</reference>
<protein>
    <recommendedName>
        <fullName evidence="2">DUF4158 domain-containing protein</fullName>
    </recommendedName>
</protein>
<feature type="compositionally biased region" description="Polar residues" evidence="1">
    <location>
        <begin position="1"/>
        <end position="11"/>
    </location>
</feature>
<proteinExistence type="predicted"/>
<accession>A0A916X9T9</accession>
<sequence length="154" mass="17399">MGYAAWQSQGQIGCPVPPKPLEHSTMEFSRTETGAKQRPKRRAVEVNVLNQWGVGGRVVVAYRIVGDEGRTEFFDALSQVELDRFFISMTPWRELVATRSRILNHPAYALQLLTVRYRDTFLLDPVNTPGGLVNYLAEQLEIADPSYVKSGSNW</sequence>
<name>A0A916X9T9_9ACTN</name>